<comment type="subcellular location">
    <subcellularLocation>
        <location evidence="1">Cell outer membrane</location>
    </subcellularLocation>
</comment>
<gene>
    <name evidence="7" type="ORF">B0A73_02810</name>
    <name evidence="6" type="ORF">IW18_05030</name>
</gene>
<evidence type="ECO:0000259" key="5">
    <source>
        <dbReference type="Pfam" id="PF14905"/>
    </source>
</evidence>
<dbReference type="OrthoDB" id="8764943at2"/>
<dbReference type="Gene3D" id="2.40.170.20">
    <property type="entry name" value="TonB-dependent receptor, beta-barrel domain"/>
    <property type="match status" value="1"/>
</dbReference>
<keyword evidence="9" id="KW-1185">Reference proteome</keyword>
<reference evidence="6 8" key="1">
    <citation type="submission" date="2015-01" db="EMBL/GenBank/DDBJ databases">
        <title>Genome of Flavobacterium hibernum DSM 12611.</title>
        <authorList>
            <person name="Stropko S.J."/>
            <person name="Pipes S.E."/>
            <person name="Newman J.D."/>
        </authorList>
    </citation>
    <scope>NUCLEOTIDE SEQUENCE [LARGE SCALE GENOMIC DNA]</scope>
    <source>
        <strain evidence="6 8">DSM 12611</strain>
    </source>
</reference>
<dbReference type="Proteomes" id="UP000198302">
    <property type="component" value="Unassembled WGS sequence"/>
</dbReference>
<accession>A0A0D0EMF9</accession>
<keyword evidence="2" id="KW-0472">Membrane</keyword>
<evidence type="ECO:0000256" key="3">
    <source>
        <dbReference type="ARBA" id="ARBA00023237"/>
    </source>
</evidence>
<dbReference type="Gene3D" id="2.170.130.10">
    <property type="entry name" value="TonB-dependent receptor, plug domain"/>
    <property type="match status" value="1"/>
</dbReference>
<dbReference type="AlphaFoldDB" id="A0A0D0EMF9"/>
<dbReference type="InterPro" id="IPR037066">
    <property type="entry name" value="Plug_dom_sf"/>
</dbReference>
<dbReference type="InterPro" id="IPR036942">
    <property type="entry name" value="Beta-barrel_TonB_sf"/>
</dbReference>
<proteinExistence type="predicted"/>
<evidence type="ECO:0000313" key="7">
    <source>
        <dbReference type="EMBL" id="OXA90680.1"/>
    </source>
</evidence>
<dbReference type="Pfam" id="PF07715">
    <property type="entry name" value="Plug"/>
    <property type="match status" value="1"/>
</dbReference>
<organism evidence="6 8">
    <name type="scientific">Flavobacterium hibernum</name>
    <dbReference type="NCBI Taxonomy" id="37752"/>
    <lineage>
        <taxon>Bacteria</taxon>
        <taxon>Pseudomonadati</taxon>
        <taxon>Bacteroidota</taxon>
        <taxon>Flavobacteriia</taxon>
        <taxon>Flavobacteriales</taxon>
        <taxon>Flavobacteriaceae</taxon>
        <taxon>Flavobacterium</taxon>
    </lineage>
</organism>
<feature type="domain" description="TonB-dependent receptor plug" evidence="4">
    <location>
        <begin position="68"/>
        <end position="143"/>
    </location>
</feature>
<dbReference type="STRING" id="37752.IW18_05030"/>
<dbReference type="PANTHER" id="PTHR40980:SF4">
    <property type="entry name" value="TONB-DEPENDENT RECEPTOR-LIKE BETA-BARREL DOMAIN-CONTAINING PROTEIN"/>
    <property type="match status" value="1"/>
</dbReference>
<feature type="domain" description="Outer membrane protein beta-barrel" evidence="5">
    <location>
        <begin position="304"/>
        <end position="705"/>
    </location>
</feature>
<dbReference type="Pfam" id="PF14905">
    <property type="entry name" value="OMP_b-brl_3"/>
    <property type="match status" value="1"/>
</dbReference>
<protein>
    <submittedName>
        <fullName evidence="6">TonB-dependent receptor</fullName>
    </submittedName>
</protein>
<dbReference type="InterPro" id="IPR012910">
    <property type="entry name" value="Plug_dom"/>
</dbReference>
<evidence type="ECO:0000313" key="8">
    <source>
        <dbReference type="Proteomes" id="UP000032061"/>
    </source>
</evidence>
<dbReference type="RefSeq" id="WP_041516490.1">
    <property type="nucleotide sequence ID" value="NZ_JPRK01000005.1"/>
</dbReference>
<dbReference type="InterPro" id="IPR041700">
    <property type="entry name" value="OMP_b-brl_3"/>
</dbReference>
<evidence type="ECO:0000259" key="4">
    <source>
        <dbReference type="Pfam" id="PF07715"/>
    </source>
</evidence>
<reference evidence="7 9" key="2">
    <citation type="submission" date="2016-11" db="EMBL/GenBank/DDBJ databases">
        <title>Whole genomes of Flavobacteriaceae.</title>
        <authorList>
            <person name="Stine C."/>
            <person name="Li C."/>
            <person name="Tadesse D."/>
        </authorList>
    </citation>
    <scope>NUCLEOTIDE SEQUENCE [LARGE SCALE GENOMIC DNA]</scope>
    <source>
        <strain evidence="7 9">ATCC 51468</strain>
    </source>
</reference>
<dbReference type="GO" id="GO:0009279">
    <property type="term" value="C:cell outer membrane"/>
    <property type="evidence" value="ECO:0007669"/>
    <property type="project" value="UniProtKB-SubCell"/>
</dbReference>
<sequence length="707" mass="80722">MKNFITSIILAFSVYGFSQTEKEKDSVVETSINVLDEIVITKKKVLYTQKSDRLVFNVENSIVSEGGTALDVLSRAPGVVVSQDGELSIRGQQGVGVMINGKLTQLSQKELANYLKSTTSSNIKQIEVITNPSSKYDATGKAGIINIILKKPNAGGLKGTVFTNYGRGRKNRTNSGVNLSYNKDKFGVYGNYSYTFRGEEERKVFDQNQYTDNTRQTISTKNHQTSTTDEPLTSNNFKIGTTYEVSPKTNLEVYIDAKLGRYENIANGRNTLLNALDQIQFDASTYNDSKEKWNDYTYAFSGVHKFNTEGKNMSFDFEYETSKFRSNQFQSAKNIDPSSTTNVNDRRGYIPSQLKVFTGKVDFTNPLKEKQSIEWGFKASVKNNDNPSVYEYYDNNQWIVDLNSTNHFEYKEQIYAAYANYKYQLENFNIQGGLRTEYTAINILQKTLNEEHKDDYLKWFPSVSLKYELSSNHSLHASYSKRINRPSQFDLNPFRFYDDSFNYSQGNPNLVPEITHSTEIGYAWKSAFMASLYFSKTKDVFTEVYVYDPATNTTVTSQINVDKSYNYGANITNTTEIYKWWSVNTLFNIFENKFMGNVVNTDKIDPIVTLNLSVQNSFTITESWKAEANAQYQSKSNLGIYERDAFFDFSIGISKQVLSKKGNIKLNITDIFNTNNFHINSVIAQTSINKRYDLDNRIATIAFTYRI</sequence>
<name>A0A0D0EMF9_9FLAO</name>
<keyword evidence="6" id="KW-0675">Receptor</keyword>
<dbReference type="Proteomes" id="UP000032061">
    <property type="component" value="Unassembled WGS sequence"/>
</dbReference>
<dbReference type="EMBL" id="MUGX01000006">
    <property type="protein sequence ID" value="OXA90680.1"/>
    <property type="molecule type" value="Genomic_DNA"/>
</dbReference>
<comment type="caution">
    <text evidence="6">The sequence shown here is derived from an EMBL/GenBank/DDBJ whole genome shotgun (WGS) entry which is preliminary data.</text>
</comment>
<keyword evidence="3" id="KW-0998">Cell outer membrane</keyword>
<evidence type="ECO:0000313" key="9">
    <source>
        <dbReference type="Proteomes" id="UP000198302"/>
    </source>
</evidence>
<dbReference type="SUPFAM" id="SSF56935">
    <property type="entry name" value="Porins"/>
    <property type="match status" value="1"/>
</dbReference>
<evidence type="ECO:0000256" key="1">
    <source>
        <dbReference type="ARBA" id="ARBA00004442"/>
    </source>
</evidence>
<dbReference type="EMBL" id="JPRK01000005">
    <property type="protein sequence ID" value="KIO53715.1"/>
    <property type="molecule type" value="Genomic_DNA"/>
</dbReference>
<evidence type="ECO:0000256" key="2">
    <source>
        <dbReference type="ARBA" id="ARBA00023136"/>
    </source>
</evidence>
<dbReference type="PANTHER" id="PTHR40980">
    <property type="entry name" value="PLUG DOMAIN-CONTAINING PROTEIN"/>
    <property type="match status" value="1"/>
</dbReference>
<evidence type="ECO:0000313" key="6">
    <source>
        <dbReference type="EMBL" id="KIO53715.1"/>
    </source>
</evidence>